<comment type="caution">
    <text evidence="2">The sequence shown here is derived from an EMBL/GenBank/DDBJ whole genome shotgun (WGS) entry which is preliminary data.</text>
</comment>
<proteinExistence type="predicted"/>
<name>A0A2A2J3F5_9BILA</name>
<dbReference type="Proteomes" id="UP000218231">
    <property type="component" value="Unassembled WGS sequence"/>
</dbReference>
<protein>
    <submittedName>
        <fullName evidence="2">Uncharacterized protein</fullName>
    </submittedName>
</protein>
<evidence type="ECO:0000313" key="2">
    <source>
        <dbReference type="EMBL" id="PAV56201.1"/>
    </source>
</evidence>
<accession>A0A2A2J3F5</accession>
<feature type="compositionally biased region" description="Basic and acidic residues" evidence="1">
    <location>
        <begin position="589"/>
        <end position="601"/>
    </location>
</feature>
<evidence type="ECO:0000313" key="3">
    <source>
        <dbReference type="Proteomes" id="UP000218231"/>
    </source>
</evidence>
<evidence type="ECO:0000256" key="1">
    <source>
        <dbReference type="SAM" id="MobiDB-lite"/>
    </source>
</evidence>
<feature type="compositionally biased region" description="Basic and acidic residues" evidence="1">
    <location>
        <begin position="532"/>
        <end position="547"/>
    </location>
</feature>
<gene>
    <name evidence="2" type="ORF">WR25_09517</name>
</gene>
<reference evidence="2 3" key="1">
    <citation type="journal article" date="2017" name="Curr. Biol.">
        <title>Genome architecture and evolution of a unichromosomal asexual nematode.</title>
        <authorList>
            <person name="Fradin H."/>
            <person name="Zegar C."/>
            <person name="Gutwein M."/>
            <person name="Lucas J."/>
            <person name="Kovtun M."/>
            <person name="Corcoran D."/>
            <person name="Baugh L.R."/>
            <person name="Kiontke K."/>
            <person name="Gunsalus K."/>
            <person name="Fitch D.H."/>
            <person name="Piano F."/>
        </authorList>
    </citation>
    <scope>NUCLEOTIDE SEQUENCE [LARGE SCALE GENOMIC DNA]</scope>
    <source>
        <strain evidence="2">PF1309</strain>
    </source>
</reference>
<sequence>MDDSFLKSQGDFCQSLEDALDEGEELWESCSVREKWTAEDQALAQKPPYEWGCVVFGNVSPDFDDKTTIEKFMYGQFRKMLVDKGLKVRQGYTLNVRTASPTQVMYEVENFHLQSNSFPILLLIVEAEDQYNFTDSFMKAYNKHMHIFEWTAKDFLRMIAIRNFNMMWNLFKRFLKGMEENEMRMLEAAGGSREKKPIEYVPGTVFARLDKIRKEQGDEIPRPKMVTNREVEEKKSRENAIKLQRLEEEWKIQRQADLEDYRKALATTKQHRKLPSENNLATFIHSQRIIRSMELGFADPEDDVTLLELICTAAETELTQDRLYSIDLISNCLIYSRYMEKVLQLKCCPAAEKSDKWTRKIYDLLCAILNLWKIIYTRYKEIWSKEACCLWRYTIDIVVRIGRRSWDRFNVYEHKQIMKFADEVNDWLSTDPTRDAREEHLEAVRESEKIAKMRRMKAHDLFGVDDEPVAEELDMLVPKARKEKRPPIVVNRNIRQQSLQKFYMPLRVEVTSNADNERITRGIAEGMNRQRQAQERIRKAGQNREAEWDSDEETVQGENDWNAQAEGWEEEDESTLREEENSQTDADATEERRVKDSRSEWEVSLSSSRKDQVEARAGNFEMEAAETIHKDSGSDAGDSSIKMNLNRDAIIKQEEKQSVDPDVFAVIHQEQPAILNPLAAFSTHLDTFCLPSTSTQDDNNSISSILSTADVPKRGILKAAVPKKSRFA</sequence>
<organism evidence="2 3">
    <name type="scientific">Diploscapter pachys</name>
    <dbReference type="NCBI Taxonomy" id="2018661"/>
    <lineage>
        <taxon>Eukaryota</taxon>
        <taxon>Metazoa</taxon>
        <taxon>Ecdysozoa</taxon>
        <taxon>Nematoda</taxon>
        <taxon>Chromadorea</taxon>
        <taxon>Rhabditida</taxon>
        <taxon>Rhabditina</taxon>
        <taxon>Rhabditomorpha</taxon>
        <taxon>Rhabditoidea</taxon>
        <taxon>Rhabditidae</taxon>
        <taxon>Diploscapter</taxon>
    </lineage>
</organism>
<feature type="region of interest" description="Disordered" evidence="1">
    <location>
        <begin position="519"/>
        <end position="616"/>
    </location>
</feature>
<dbReference type="EMBL" id="LIAE01010713">
    <property type="protein sequence ID" value="PAV56201.1"/>
    <property type="molecule type" value="Genomic_DNA"/>
</dbReference>
<dbReference type="AlphaFoldDB" id="A0A2A2J3F5"/>
<keyword evidence="3" id="KW-1185">Reference proteome</keyword>